<evidence type="ECO:0000313" key="4">
    <source>
        <dbReference type="Proteomes" id="UP000617628"/>
    </source>
</evidence>
<dbReference type="Proteomes" id="UP000617628">
    <property type="component" value="Unassembled WGS sequence"/>
</dbReference>
<reference evidence="3" key="1">
    <citation type="submission" date="2021-01" db="EMBL/GenBank/DDBJ databases">
        <title>Modified the classification status of verrucomicrobia.</title>
        <authorList>
            <person name="Feng X."/>
        </authorList>
    </citation>
    <scope>NUCLEOTIDE SEQUENCE</scope>
    <source>
        <strain evidence="3">KCTC 13126</strain>
    </source>
</reference>
<protein>
    <submittedName>
        <fullName evidence="3">Uncharacterized protein</fullName>
    </submittedName>
</protein>
<dbReference type="GO" id="GO:0016798">
    <property type="term" value="F:hydrolase activity, acting on glycosyl bonds"/>
    <property type="evidence" value="ECO:0007669"/>
    <property type="project" value="UniProtKB-KW"/>
</dbReference>
<dbReference type="PANTHER" id="PTHR43053:SF4">
    <property type="entry name" value="MYOGENESIS-REGULATING GLYCOSIDASE"/>
    <property type="match status" value="1"/>
</dbReference>
<sequence length="204" mass="22880">MLAGDPGYVLLARRKECFLDSLSKSGILLTGIISYKEDSIPNAHTQYFAKLGLKYPLNEYRASWKIAGLPLAQRLRDKTAEWSDLRQLIPGIIAQGLMGYAYTCPDVIGGGEYQSFLALDSIDQELVVRSAQVHPLMPMMQFSVAPWRVLSPKSNDICRDMANLHAEFGEKILALARRSAETGEPIVKPMAWYWPDAGYERIQD</sequence>
<gene>
    <name evidence="3" type="ORF">JIN87_13125</name>
</gene>
<keyword evidence="1" id="KW-0378">Hydrolase</keyword>
<dbReference type="PANTHER" id="PTHR43053">
    <property type="entry name" value="GLYCOSIDASE FAMILY 31"/>
    <property type="match status" value="1"/>
</dbReference>
<evidence type="ECO:0000313" key="3">
    <source>
        <dbReference type="EMBL" id="MBK1877813.1"/>
    </source>
</evidence>
<dbReference type="InterPro" id="IPR017853">
    <property type="entry name" value="GH"/>
</dbReference>
<name>A0A934RWV5_9BACT</name>
<dbReference type="SUPFAM" id="SSF51445">
    <property type="entry name" value="(Trans)glycosidases"/>
    <property type="match status" value="1"/>
</dbReference>
<proteinExistence type="predicted"/>
<dbReference type="AlphaFoldDB" id="A0A934RWV5"/>
<dbReference type="InterPro" id="IPR050985">
    <property type="entry name" value="Alpha-glycosidase_related"/>
</dbReference>
<accession>A0A934RWV5</accession>
<keyword evidence="4" id="KW-1185">Reference proteome</keyword>
<keyword evidence="2" id="KW-0326">Glycosidase</keyword>
<evidence type="ECO:0000256" key="1">
    <source>
        <dbReference type="ARBA" id="ARBA00022801"/>
    </source>
</evidence>
<organism evidence="3 4">
    <name type="scientific">Pelagicoccus mobilis</name>
    <dbReference type="NCBI Taxonomy" id="415221"/>
    <lineage>
        <taxon>Bacteria</taxon>
        <taxon>Pseudomonadati</taxon>
        <taxon>Verrucomicrobiota</taxon>
        <taxon>Opitutia</taxon>
        <taxon>Puniceicoccales</taxon>
        <taxon>Pelagicoccaceae</taxon>
        <taxon>Pelagicoccus</taxon>
    </lineage>
</organism>
<dbReference type="RefSeq" id="WP_200356027.1">
    <property type="nucleotide sequence ID" value="NZ_JAENIL010000022.1"/>
</dbReference>
<comment type="caution">
    <text evidence="3">The sequence shown here is derived from an EMBL/GenBank/DDBJ whole genome shotgun (WGS) entry which is preliminary data.</text>
</comment>
<dbReference type="EMBL" id="JAENIL010000022">
    <property type="protein sequence ID" value="MBK1877813.1"/>
    <property type="molecule type" value="Genomic_DNA"/>
</dbReference>
<dbReference type="Gene3D" id="3.20.20.80">
    <property type="entry name" value="Glycosidases"/>
    <property type="match status" value="1"/>
</dbReference>
<evidence type="ECO:0000256" key="2">
    <source>
        <dbReference type="ARBA" id="ARBA00023295"/>
    </source>
</evidence>